<gene>
    <name evidence="2" type="ORF">J122_3016</name>
</gene>
<dbReference type="InterPro" id="IPR025921">
    <property type="entry name" value="HmuY"/>
</dbReference>
<dbReference type="PROSITE" id="PS51257">
    <property type="entry name" value="PROKAR_LIPOPROTEIN"/>
    <property type="match status" value="1"/>
</dbReference>
<organism evidence="2 3">
    <name type="scientific">Marinobacter excellens LAMA 842</name>
    <dbReference type="NCBI Taxonomy" id="1306954"/>
    <lineage>
        <taxon>Bacteria</taxon>
        <taxon>Pseudomonadati</taxon>
        <taxon>Pseudomonadota</taxon>
        <taxon>Gammaproteobacteria</taxon>
        <taxon>Pseudomonadales</taxon>
        <taxon>Marinobacteraceae</taxon>
        <taxon>Marinobacter</taxon>
    </lineage>
</organism>
<evidence type="ECO:0008006" key="4">
    <source>
        <dbReference type="Google" id="ProtNLM"/>
    </source>
</evidence>
<dbReference type="Proteomes" id="UP000070282">
    <property type="component" value="Unassembled WGS sequence"/>
</dbReference>
<dbReference type="EMBL" id="LOCO01000018">
    <property type="protein sequence ID" value="KXO08123.1"/>
    <property type="molecule type" value="Genomic_DNA"/>
</dbReference>
<sequence>MELFDNRPLAVVLATLALTACGGGSDNSIEEDDADNVSDFSEQLLPAATETVYLNLETGAMVEEGGDWHIAANRLSFKVNSGASGTGSVVGALAIAQDDFYDGNGDPVANMFTNATANSEQEHLLGILEEPASWQEDAFASAFGASDTWSQYDFATGVISEADDVGYLVRSAEGNSYARMRVVDFNFPTREGQGIEDFTLEFDVQASGASQFSTIPVTFTPPAGYDGGDVCFDFDSDAVVDCDTSDNWDVQVGFSGRDWYLKSNSGVSGAGKGGASDPMTWSELAANDSDPGVPQLYNTDSTGGVFTDNTWYAYNLTNQHKIWPNFRTFLIKAEADDPESTVWALQIVGYYDQNGNSGQPTVRWLPVELQQAEE</sequence>
<name>A0A137S6R6_9GAMM</name>
<dbReference type="RefSeq" id="WP_061332980.1">
    <property type="nucleotide sequence ID" value="NZ_LOCO01000018.1"/>
</dbReference>
<dbReference type="PATRIC" id="fig|1306954.6.peg.1296"/>
<evidence type="ECO:0000313" key="2">
    <source>
        <dbReference type="EMBL" id="KXO08123.1"/>
    </source>
</evidence>
<comment type="caution">
    <text evidence="2">The sequence shown here is derived from an EMBL/GenBank/DDBJ whole genome shotgun (WGS) entry which is preliminary data.</text>
</comment>
<evidence type="ECO:0000256" key="1">
    <source>
        <dbReference type="SAM" id="MobiDB-lite"/>
    </source>
</evidence>
<reference evidence="3" key="1">
    <citation type="submission" date="2015-12" db="EMBL/GenBank/DDBJ databases">
        <authorList>
            <person name="Lima A."/>
            <person name="Farahani Zayas N."/>
            <person name="Castro Da Silva M.A."/>
            <person name="Cabral A."/>
            <person name="Pessatti M.L."/>
        </authorList>
    </citation>
    <scope>NUCLEOTIDE SEQUENCE [LARGE SCALE GENOMIC DNA]</scope>
    <source>
        <strain evidence="3">LAMA 842</strain>
    </source>
</reference>
<protein>
    <recommendedName>
        <fullName evidence="4">HmuY protein</fullName>
    </recommendedName>
</protein>
<dbReference type="AlphaFoldDB" id="A0A137S6R6"/>
<keyword evidence="3" id="KW-1185">Reference proteome</keyword>
<evidence type="ECO:0000313" key="3">
    <source>
        <dbReference type="Proteomes" id="UP000070282"/>
    </source>
</evidence>
<feature type="region of interest" description="Disordered" evidence="1">
    <location>
        <begin position="268"/>
        <end position="292"/>
    </location>
</feature>
<proteinExistence type="predicted"/>
<dbReference type="CDD" id="cd12105">
    <property type="entry name" value="HmuY"/>
    <property type="match status" value="2"/>
</dbReference>
<accession>A0A137S6R6</accession>
<dbReference type="Pfam" id="PF14064">
    <property type="entry name" value="HmuY"/>
    <property type="match status" value="1"/>
</dbReference>